<feature type="region of interest" description="Disordered" evidence="1">
    <location>
        <begin position="43"/>
        <end position="67"/>
    </location>
</feature>
<organism evidence="2">
    <name type="scientific">marine metagenome</name>
    <dbReference type="NCBI Taxonomy" id="408172"/>
    <lineage>
        <taxon>unclassified sequences</taxon>
        <taxon>metagenomes</taxon>
        <taxon>ecological metagenomes</taxon>
    </lineage>
</organism>
<name>A0A381WSU7_9ZZZZ</name>
<gene>
    <name evidence="2" type="ORF">METZ01_LOCUS108443</name>
</gene>
<reference evidence="2" key="1">
    <citation type="submission" date="2018-05" db="EMBL/GenBank/DDBJ databases">
        <authorList>
            <person name="Lanie J.A."/>
            <person name="Ng W.-L."/>
            <person name="Kazmierczak K.M."/>
            <person name="Andrzejewski T.M."/>
            <person name="Davidsen T.M."/>
            <person name="Wayne K.J."/>
            <person name="Tettelin H."/>
            <person name="Glass J.I."/>
            <person name="Rusch D."/>
            <person name="Podicherti R."/>
            <person name="Tsui H.-C.T."/>
            <person name="Winkler M.E."/>
        </authorList>
    </citation>
    <scope>NUCLEOTIDE SEQUENCE</scope>
</reference>
<dbReference type="EMBL" id="UINC01012775">
    <property type="protein sequence ID" value="SVA55589.1"/>
    <property type="molecule type" value="Genomic_DNA"/>
</dbReference>
<proteinExistence type="predicted"/>
<sequence length="67" mass="7421">MVGILFVDVNRNLPFLQLCEHQLGIKRQFRGDDTHSASLAIENQLSGNGHRDSDRTRVGAQTFPAGD</sequence>
<protein>
    <submittedName>
        <fullName evidence="2">Uncharacterized protein</fullName>
    </submittedName>
</protein>
<dbReference type="AlphaFoldDB" id="A0A381WSU7"/>
<accession>A0A381WSU7</accession>
<evidence type="ECO:0000313" key="2">
    <source>
        <dbReference type="EMBL" id="SVA55589.1"/>
    </source>
</evidence>
<evidence type="ECO:0000256" key="1">
    <source>
        <dbReference type="SAM" id="MobiDB-lite"/>
    </source>
</evidence>